<dbReference type="OrthoDB" id="9776552at2"/>
<evidence type="ECO:0000256" key="6">
    <source>
        <dbReference type="ARBA" id="ARBA00022777"/>
    </source>
</evidence>
<dbReference type="Pfam" id="PF06580">
    <property type="entry name" value="His_kinase"/>
    <property type="match status" value="1"/>
</dbReference>
<keyword evidence="3" id="KW-0597">Phosphoprotein</keyword>
<name>A0A3A1UV75_9BACL</name>
<dbReference type="PANTHER" id="PTHR34220:SF7">
    <property type="entry name" value="SENSOR HISTIDINE KINASE YPDA"/>
    <property type="match status" value="1"/>
</dbReference>
<evidence type="ECO:0000256" key="8">
    <source>
        <dbReference type="ARBA" id="ARBA00023136"/>
    </source>
</evidence>
<dbReference type="InterPro" id="IPR003660">
    <property type="entry name" value="HAMP_dom"/>
</dbReference>
<dbReference type="InterPro" id="IPR036890">
    <property type="entry name" value="HATPase_C_sf"/>
</dbReference>
<evidence type="ECO:0000313" key="12">
    <source>
        <dbReference type="EMBL" id="RIX52407.1"/>
    </source>
</evidence>
<dbReference type="PANTHER" id="PTHR34220">
    <property type="entry name" value="SENSOR HISTIDINE KINASE YPDA"/>
    <property type="match status" value="1"/>
</dbReference>
<protein>
    <submittedName>
        <fullName evidence="12">Sensor histidine kinase</fullName>
    </submittedName>
</protein>
<dbReference type="SUPFAM" id="SSF55874">
    <property type="entry name" value="ATPase domain of HSP90 chaperone/DNA topoisomerase II/histidine kinase"/>
    <property type="match status" value="1"/>
</dbReference>
<dbReference type="SUPFAM" id="SSF158472">
    <property type="entry name" value="HAMP domain-like"/>
    <property type="match status" value="1"/>
</dbReference>
<dbReference type="InterPro" id="IPR003594">
    <property type="entry name" value="HATPase_dom"/>
</dbReference>
<evidence type="ECO:0000259" key="11">
    <source>
        <dbReference type="PROSITE" id="PS50885"/>
    </source>
</evidence>
<evidence type="ECO:0000256" key="5">
    <source>
        <dbReference type="ARBA" id="ARBA00022692"/>
    </source>
</evidence>
<dbReference type="InterPro" id="IPR033479">
    <property type="entry name" value="dCache_1"/>
</dbReference>
<dbReference type="Gene3D" id="1.10.8.500">
    <property type="entry name" value="HAMP domain in histidine kinase"/>
    <property type="match status" value="1"/>
</dbReference>
<sequence length="601" mass="67731">MAEIQRASIIERLYSILRRVTIKHRLLAAFLITSLLPVVFVAFYSYSKYTESISQKLSASTEQTLSELSRNMTREINQYATLSESIIVNEVIQSGLPMYNSMSGNDRYQFLLNYRDAVRGQVFQVSNVFNVVIFTNDGETVFDFGYESFQSEKLFQMVKEAPDTPGNAHWAYLKSNRGTNLLTLSRVIYSEQSSSEQIGYLMIMVEEKVFSRNTYRHVHLGTGSQIFLYNSQGLVISSTSSAIEAGKPYANNAIFSKLTSAAEQSSFYAEVGRTKWLVTSDYVRSADWRLVGMLPQSFLVSEISEMKTDIFMICIMTLLFSGLIAMLIYLSISSPMRKLLHYAKLVRLGQLETKLGRTYSDEMGKLAETIDQMVMRLKELISRVEAEQQAKRDAELKMLQAQINPHFLFNTLGSLKWSAMMSGNETVFKGMESLSELLRNTILEKDDLIPLEKEIGNLLHYATIQRIRYGDSFKLSCQMSDDRLFGYLVPKFILQPIVENSILHAGGSDGRRVKISVYGYDDGVNLYIRIADDGKGFDTSKAYARGNSNAKLSGIGIANVNERLSICYGSSYGLETRSRVGEGTETVITLPIMIEEGGEHV</sequence>
<dbReference type="GO" id="GO:0000155">
    <property type="term" value="F:phosphorelay sensor kinase activity"/>
    <property type="evidence" value="ECO:0007669"/>
    <property type="project" value="InterPro"/>
</dbReference>
<keyword evidence="8 10" id="KW-0472">Membrane</keyword>
<comment type="caution">
    <text evidence="12">The sequence shown here is derived from an EMBL/GenBank/DDBJ whole genome shotgun (WGS) entry which is preliminary data.</text>
</comment>
<dbReference type="Pfam" id="PF00672">
    <property type="entry name" value="HAMP"/>
    <property type="match status" value="1"/>
</dbReference>
<keyword evidence="13" id="KW-1185">Reference proteome</keyword>
<accession>A0A3A1UV75</accession>
<evidence type="ECO:0000256" key="7">
    <source>
        <dbReference type="ARBA" id="ARBA00022989"/>
    </source>
</evidence>
<dbReference type="Gene3D" id="3.30.450.20">
    <property type="entry name" value="PAS domain"/>
    <property type="match status" value="1"/>
</dbReference>
<evidence type="ECO:0000256" key="4">
    <source>
        <dbReference type="ARBA" id="ARBA00022679"/>
    </source>
</evidence>
<keyword evidence="2" id="KW-1003">Cell membrane</keyword>
<dbReference type="Pfam" id="PF02518">
    <property type="entry name" value="HATPase_c"/>
    <property type="match status" value="1"/>
</dbReference>
<dbReference type="Proteomes" id="UP000266482">
    <property type="component" value="Unassembled WGS sequence"/>
</dbReference>
<feature type="coiled-coil region" evidence="9">
    <location>
        <begin position="367"/>
        <end position="404"/>
    </location>
</feature>
<reference evidence="12 13" key="1">
    <citation type="submission" date="2018-09" db="EMBL/GenBank/DDBJ databases">
        <title>Paenibacillus aracenensis nov. sp. isolated from a cave in southern Spain.</title>
        <authorList>
            <person name="Jurado V."/>
            <person name="Gutierrez-Patricio S."/>
            <person name="Gonzalez-Pimentel J.L."/>
            <person name="Miller A.Z."/>
            <person name="Laiz L."/>
            <person name="Saiz-Jimenez C."/>
        </authorList>
    </citation>
    <scope>NUCLEOTIDE SEQUENCE [LARGE SCALE GENOMIC DNA]</scope>
    <source>
        <strain evidence="12 13">DSM 22867</strain>
    </source>
</reference>
<dbReference type="SMART" id="SM00304">
    <property type="entry name" value="HAMP"/>
    <property type="match status" value="1"/>
</dbReference>
<dbReference type="Gene3D" id="3.30.565.10">
    <property type="entry name" value="Histidine kinase-like ATPase, C-terminal domain"/>
    <property type="match status" value="1"/>
</dbReference>
<evidence type="ECO:0000256" key="9">
    <source>
        <dbReference type="SAM" id="Coils"/>
    </source>
</evidence>
<keyword evidence="6 12" id="KW-0418">Kinase</keyword>
<evidence type="ECO:0000256" key="1">
    <source>
        <dbReference type="ARBA" id="ARBA00004651"/>
    </source>
</evidence>
<feature type="transmembrane region" description="Helical" evidence="10">
    <location>
        <begin position="26"/>
        <end position="46"/>
    </location>
</feature>
<feature type="domain" description="HAMP" evidence="11">
    <location>
        <begin position="330"/>
        <end position="382"/>
    </location>
</feature>
<keyword evidence="9" id="KW-0175">Coiled coil</keyword>
<evidence type="ECO:0000256" key="3">
    <source>
        <dbReference type="ARBA" id="ARBA00022553"/>
    </source>
</evidence>
<keyword evidence="5 10" id="KW-0812">Transmembrane</keyword>
<feature type="transmembrane region" description="Helical" evidence="10">
    <location>
        <begin position="310"/>
        <end position="332"/>
    </location>
</feature>
<dbReference type="RefSeq" id="WP_119600133.1">
    <property type="nucleotide sequence ID" value="NZ_QXQA01000007.1"/>
</dbReference>
<dbReference type="PROSITE" id="PS50885">
    <property type="entry name" value="HAMP"/>
    <property type="match status" value="1"/>
</dbReference>
<gene>
    <name evidence="12" type="ORF">D3P08_13080</name>
</gene>
<dbReference type="EMBL" id="QXQA01000007">
    <property type="protein sequence ID" value="RIX52407.1"/>
    <property type="molecule type" value="Genomic_DNA"/>
</dbReference>
<evidence type="ECO:0000256" key="2">
    <source>
        <dbReference type="ARBA" id="ARBA00022475"/>
    </source>
</evidence>
<keyword evidence="7 10" id="KW-1133">Transmembrane helix</keyword>
<dbReference type="InterPro" id="IPR010559">
    <property type="entry name" value="Sig_transdc_His_kin_internal"/>
</dbReference>
<evidence type="ECO:0000256" key="10">
    <source>
        <dbReference type="SAM" id="Phobius"/>
    </source>
</evidence>
<proteinExistence type="predicted"/>
<organism evidence="12 13">
    <name type="scientific">Paenibacillus nanensis</name>
    <dbReference type="NCBI Taxonomy" id="393251"/>
    <lineage>
        <taxon>Bacteria</taxon>
        <taxon>Bacillati</taxon>
        <taxon>Bacillota</taxon>
        <taxon>Bacilli</taxon>
        <taxon>Bacillales</taxon>
        <taxon>Paenibacillaceae</taxon>
        <taxon>Paenibacillus</taxon>
    </lineage>
</organism>
<dbReference type="Pfam" id="PF02743">
    <property type="entry name" value="dCache_1"/>
    <property type="match status" value="1"/>
</dbReference>
<dbReference type="AlphaFoldDB" id="A0A3A1UV75"/>
<dbReference type="GO" id="GO:0005886">
    <property type="term" value="C:plasma membrane"/>
    <property type="evidence" value="ECO:0007669"/>
    <property type="project" value="UniProtKB-SubCell"/>
</dbReference>
<keyword evidence="4" id="KW-0808">Transferase</keyword>
<comment type="subcellular location">
    <subcellularLocation>
        <location evidence="1">Cell membrane</location>
        <topology evidence="1">Multi-pass membrane protein</topology>
    </subcellularLocation>
</comment>
<evidence type="ECO:0000313" key="13">
    <source>
        <dbReference type="Proteomes" id="UP000266482"/>
    </source>
</evidence>
<dbReference type="CDD" id="cd06225">
    <property type="entry name" value="HAMP"/>
    <property type="match status" value="1"/>
</dbReference>
<dbReference type="InterPro" id="IPR050640">
    <property type="entry name" value="Bact_2-comp_sensor_kinase"/>
</dbReference>